<dbReference type="AlphaFoldDB" id="A0A1E8E388"/>
<reference evidence="1 2" key="1">
    <citation type="submission" date="2016-10" db="EMBL/GenBank/DDBJ databases">
        <title>Genome of airborne Acinetobacter sp. 5-2Ac02 in the hospital environment: Species near to Acinetobacter towneri.</title>
        <authorList>
            <person name="Barbosa B."/>
            <person name="Fernandez-Garcia L."/>
            <person name="Gato E."/>
            <person name="Leao R."/>
            <person name="Albano R."/>
            <person name="Fernandez B."/>
            <person name="Fernandez-Cuenca F."/>
            <person name="Marques E."/>
            <person name="Tomas M."/>
        </authorList>
    </citation>
    <scope>NUCLEOTIDE SEQUENCE [LARGE SCALE GENOMIC DNA]</scope>
    <source>
        <strain evidence="1 2">5-2Ac02</strain>
    </source>
</reference>
<sequence>MKLIDRLTQQSLAAEELLHVDAIVPERYVLATDWEVQALTLPKFSFLFADGGSIRLNANKNLHTHTPEISPTIAESIQYIGELVRECGIGESFHKLPNPLVPNSVFDAETQLKPLEEMLQDVLEKGHLHHIAYNPRMDMRYDEELVDVSRAKKISNNAHRYLAGHSETWQQRSLVGIRPKKVLAKVSDDELLIYENKVFAQLLDKLRFYIASRLNDLVQQQSNLQAALNLGDSSETYYKLSNELCELWADNLTADETENILSQLEETILYNQQLLSNIKTLQSSGLYVQIPPPHRKVADQLHKTNILNYDQHYRHLNRLWATLYEQKNKTPNFKEKFEAYWHFQLHYVEEYSLLIILQAFSSLGFQISKSSDSNLHYSLNRGNISCALKFDAELKIWNLSSAHGTLSIVPIASDHHESLLNELEHNPHLVIFALGGNLKIQETNRHFVWTNPFNFEAVEKFIVIVLEWMYKPFLQSYSKTLNLGRVPQSVKNELGLHAYMVNKNDEMQLVNVLNSEQLSSLASACSAANTENIYRVIRAQHDHYLNFTNCPICLAQAEFEPRTSNQTFIAQCTDPECGVSYKLISNGNQDKEFSLQAAGDWLKGGRWNLNFQI</sequence>
<accession>A0A1E8E388</accession>
<evidence type="ECO:0000313" key="1">
    <source>
        <dbReference type="EMBL" id="OFE43976.1"/>
    </source>
</evidence>
<dbReference type="RefSeq" id="WP_070153971.1">
    <property type="nucleotide sequence ID" value="NZ_MKQS01000007.1"/>
</dbReference>
<name>A0A1E8E388_9GAMM</name>
<evidence type="ECO:0000313" key="2">
    <source>
        <dbReference type="Proteomes" id="UP000186931"/>
    </source>
</evidence>
<proteinExistence type="predicted"/>
<protein>
    <recommendedName>
        <fullName evidence="3">DUF2357 domain-containing protein</fullName>
    </recommendedName>
</protein>
<dbReference type="Proteomes" id="UP000186931">
    <property type="component" value="Unassembled WGS sequence"/>
</dbReference>
<organism evidence="1 2">
    <name type="scientific">Acinetobacter towneri</name>
    <dbReference type="NCBI Taxonomy" id="202956"/>
    <lineage>
        <taxon>Bacteria</taxon>
        <taxon>Pseudomonadati</taxon>
        <taxon>Pseudomonadota</taxon>
        <taxon>Gammaproteobacteria</taxon>
        <taxon>Moraxellales</taxon>
        <taxon>Moraxellaceae</taxon>
        <taxon>Acinetobacter</taxon>
    </lineage>
</organism>
<dbReference type="STRING" id="202956.BJN41_04485"/>
<evidence type="ECO:0008006" key="3">
    <source>
        <dbReference type="Google" id="ProtNLM"/>
    </source>
</evidence>
<comment type="caution">
    <text evidence="1">The sequence shown here is derived from an EMBL/GenBank/DDBJ whole genome shotgun (WGS) entry which is preliminary data.</text>
</comment>
<gene>
    <name evidence="1" type="ORF">BJN41_04485</name>
</gene>
<dbReference type="EMBL" id="MKQS01000007">
    <property type="protein sequence ID" value="OFE43976.1"/>
    <property type="molecule type" value="Genomic_DNA"/>
</dbReference>